<evidence type="ECO:0000313" key="5">
    <source>
        <dbReference type="Proteomes" id="UP000185161"/>
    </source>
</evidence>
<protein>
    <submittedName>
        <fullName evidence="2">LPS export ABC transporter periplasmic protein LptC</fullName>
    </submittedName>
</protein>
<dbReference type="GeneID" id="44131946"/>
<reference evidence="3 6" key="3">
    <citation type="submission" date="2018-07" db="EMBL/GenBank/DDBJ databases">
        <title>Genomic and Epidemiologic Investigation of an Indolent Hospital Outbreak.</title>
        <authorList>
            <person name="Johnson R.C."/>
            <person name="Deming C."/>
            <person name="Conlan S."/>
            <person name="Zellmer C.J."/>
            <person name="Michelin A.V."/>
            <person name="Lee-Lin S."/>
            <person name="Thomas P.J."/>
            <person name="Park M."/>
            <person name="Weingarten R.A."/>
            <person name="Less J."/>
            <person name="Dekker J.P."/>
            <person name="Frank K.M."/>
            <person name="Musser K.A."/>
            <person name="Mcquiston J.R."/>
            <person name="Henderson D.K."/>
            <person name="Lau A.F."/>
            <person name="Palmore T.N."/>
            <person name="Segre J.A."/>
        </authorList>
    </citation>
    <scope>NUCLEOTIDE SEQUENCE [LARGE SCALE GENOMIC DNA]</scope>
    <source>
        <strain evidence="4">SK-CDC1_0717</strain>
        <strain evidence="3 6">SK-NIH.Env10_0317</strain>
    </source>
</reference>
<gene>
    <name evidence="2" type="ORF">BRX40_05160</name>
    <name evidence="3" type="ORF">CA257_00850</name>
    <name evidence="4" type="ORF">DAH66_05515</name>
</gene>
<keyword evidence="1" id="KW-0812">Transmembrane</keyword>
<accession>A0A1L6J7K6</accession>
<dbReference type="EMBL" id="CP018820">
    <property type="protein sequence ID" value="APR51905.1"/>
    <property type="molecule type" value="Genomic_DNA"/>
</dbReference>
<name>A0A1L6J7K6_9SPHN</name>
<sequence>MSEIALQERSRRKHWARPGGSHDYLVRTLLLILPAGIGVLGAFLVMAPLFMGGDVSFVLDKNKVDIANERLRIQSARYRGADAKGQAFVLTAGSAVQKSSAEPVVQLSNLAAAIRLADGPAEVRAERGRYDMDSEQVAVDGPIAFRSADGYQLDTRDSTIDLKTRRLTGTGRIDGKTPLGAFSGDSMTADLDKRTVRIDGNARLRIDPKRANR</sequence>
<reference evidence="2" key="1">
    <citation type="submission" date="2016-12" db="EMBL/GenBank/DDBJ databases">
        <title>Whole genome sequencing of Sphingomonas koreensis.</title>
        <authorList>
            <person name="Conlan S."/>
            <person name="Thomas P.J."/>
            <person name="Mullikin J."/>
            <person name="Palmore T.N."/>
            <person name="Frank K.M."/>
            <person name="Segre J.A."/>
        </authorList>
    </citation>
    <scope>NUCLEOTIDE SEQUENCE</scope>
    <source>
        <strain evidence="2">ABOJV</strain>
    </source>
</reference>
<dbReference type="InterPro" id="IPR010664">
    <property type="entry name" value="LipoPS_assembly_LptC-rel"/>
</dbReference>
<keyword evidence="5" id="KW-1185">Reference proteome</keyword>
<dbReference type="Proteomes" id="UP000286681">
    <property type="component" value="Unassembled WGS sequence"/>
</dbReference>
<reference evidence="7" key="4">
    <citation type="submission" date="2018-07" db="EMBL/GenBank/DDBJ databases">
        <title>Genomic and Epidemiologic Investigation of an Indolent Hospital Outbreak.</title>
        <authorList>
            <person name="Johnson R.C."/>
            <person name="Deming C."/>
            <person name="Conlan S."/>
            <person name="Zellmer C.J."/>
            <person name="Michelin A.V."/>
            <person name="Lee-Lin S.-Q."/>
            <person name="Thomas P.J."/>
            <person name="Park M."/>
            <person name="Weingarten R.A."/>
            <person name="Less J."/>
            <person name="Dekker J.P."/>
            <person name="Frank K.M."/>
            <person name="Musser K.A."/>
            <person name="Mcquiston J.R."/>
            <person name="Henderson D.K."/>
            <person name="Lau A.F."/>
            <person name="Palmore T.N."/>
            <person name="Segre J.A."/>
        </authorList>
    </citation>
    <scope>NUCLEOTIDE SEQUENCE [LARGE SCALE GENOMIC DNA]</scope>
    <source>
        <strain evidence="7">SK-CDC1_0717</strain>
    </source>
</reference>
<reference evidence="5" key="2">
    <citation type="submission" date="2016-12" db="EMBL/GenBank/DDBJ databases">
        <title>Whole genome sequencing of Sphingomonas sp. ABOJV.</title>
        <authorList>
            <person name="Conlan S."/>
            <person name="Thomas P.J."/>
            <person name="Mullikin J."/>
            <person name="Palmore T.N."/>
            <person name="Frank K.M."/>
            <person name="Segre J.A."/>
        </authorList>
    </citation>
    <scope>NUCLEOTIDE SEQUENCE [LARGE SCALE GENOMIC DNA]</scope>
    <source>
        <strain evidence="5">ABOJV</strain>
    </source>
</reference>
<feature type="transmembrane region" description="Helical" evidence="1">
    <location>
        <begin position="24"/>
        <end position="51"/>
    </location>
</feature>
<dbReference type="RefSeq" id="WP_066572164.1">
    <property type="nucleotide sequence ID" value="NZ_CP018820.1"/>
</dbReference>
<dbReference type="AlphaFoldDB" id="A0A1L6J7K6"/>
<dbReference type="STRING" id="93064.BRX40_05160"/>
<dbReference type="Proteomes" id="UP000287746">
    <property type="component" value="Unassembled WGS sequence"/>
</dbReference>
<evidence type="ECO:0000313" key="3">
    <source>
        <dbReference type="EMBL" id="RSV08062.1"/>
    </source>
</evidence>
<dbReference type="Pfam" id="PF06835">
    <property type="entry name" value="LptC"/>
    <property type="match status" value="1"/>
</dbReference>
<evidence type="ECO:0000256" key="1">
    <source>
        <dbReference type="SAM" id="Phobius"/>
    </source>
</evidence>
<proteinExistence type="predicted"/>
<keyword evidence="1" id="KW-0472">Membrane</keyword>
<dbReference type="EMBL" id="QQWO01000001">
    <property type="protein sequence ID" value="RSV08062.1"/>
    <property type="molecule type" value="Genomic_DNA"/>
</dbReference>
<keyword evidence="1" id="KW-1133">Transmembrane helix</keyword>
<dbReference type="EMBL" id="QQYZ01000004">
    <property type="protein sequence ID" value="RSY87932.1"/>
    <property type="molecule type" value="Genomic_DNA"/>
</dbReference>
<organism evidence="2 5">
    <name type="scientific">Sphingomonas koreensis</name>
    <dbReference type="NCBI Taxonomy" id="93064"/>
    <lineage>
        <taxon>Bacteria</taxon>
        <taxon>Pseudomonadati</taxon>
        <taxon>Pseudomonadota</taxon>
        <taxon>Alphaproteobacteria</taxon>
        <taxon>Sphingomonadales</taxon>
        <taxon>Sphingomonadaceae</taxon>
        <taxon>Sphingomonas</taxon>
    </lineage>
</organism>
<evidence type="ECO:0000313" key="4">
    <source>
        <dbReference type="EMBL" id="RSY87932.1"/>
    </source>
</evidence>
<dbReference type="Proteomes" id="UP000185161">
    <property type="component" value="Chromosome"/>
</dbReference>
<dbReference type="Gene3D" id="2.60.450.10">
    <property type="entry name" value="Lipopolysaccharide (LPS) transport protein A like domain"/>
    <property type="match status" value="1"/>
</dbReference>
<evidence type="ECO:0000313" key="7">
    <source>
        <dbReference type="Proteomes" id="UP000287746"/>
    </source>
</evidence>
<dbReference type="KEGG" id="skr:BRX40_05160"/>
<dbReference type="OrthoDB" id="7423492at2"/>
<evidence type="ECO:0000313" key="6">
    <source>
        <dbReference type="Proteomes" id="UP000286681"/>
    </source>
</evidence>
<evidence type="ECO:0000313" key="2">
    <source>
        <dbReference type="EMBL" id="APR51905.1"/>
    </source>
</evidence>